<keyword evidence="4 9" id="KW-0645">Protease</keyword>
<organism evidence="11 12">
    <name type="scientific">Schistosoma mattheei</name>
    <dbReference type="NCBI Taxonomy" id="31246"/>
    <lineage>
        <taxon>Eukaryota</taxon>
        <taxon>Metazoa</taxon>
        <taxon>Spiralia</taxon>
        <taxon>Lophotrochozoa</taxon>
        <taxon>Platyhelminthes</taxon>
        <taxon>Trematoda</taxon>
        <taxon>Digenea</taxon>
        <taxon>Strigeidida</taxon>
        <taxon>Schistosomatoidea</taxon>
        <taxon>Schistosomatidae</taxon>
        <taxon>Schistosoma</taxon>
    </lineage>
</organism>
<keyword evidence="5 9" id="KW-0833">Ubl conjugation pathway</keyword>
<evidence type="ECO:0000259" key="10">
    <source>
        <dbReference type="SMART" id="SM01174"/>
    </source>
</evidence>
<dbReference type="Proteomes" id="UP000050791">
    <property type="component" value="Unassembled WGS sequence"/>
</dbReference>
<dbReference type="EC" id="3.4.19.12" evidence="9"/>
<dbReference type="WBParaSite" id="SMTH1_69540.1">
    <property type="protein sequence ID" value="SMTH1_69540.1"/>
    <property type="gene ID" value="SMTH1_69540"/>
</dbReference>
<dbReference type="GO" id="GO:0006508">
    <property type="term" value="P:proteolysis"/>
    <property type="evidence" value="ECO:0007669"/>
    <property type="project" value="UniProtKB-KW"/>
</dbReference>
<keyword evidence="8" id="KW-0106">Calcium</keyword>
<evidence type="ECO:0000256" key="3">
    <source>
        <dbReference type="ARBA" id="ARBA00011074"/>
    </source>
</evidence>
<dbReference type="InterPro" id="IPR011992">
    <property type="entry name" value="EF-hand-dom_pair"/>
</dbReference>
<dbReference type="InterPro" id="IPR018247">
    <property type="entry name" value="EF_Hand_1_Ca_BS"/>
</dbReference>
<comment type="catalytic activity">
    <reaction evidence="1 9">
        <text>Thiol-dependent hydrolysis of ester, thioester, amide, peptide and isopeptide bonds formed by the C-terminal Gly of ubiquitin (a 76-residue protein attached to proteins as an intracellular targeting signal).</text>
        <dbReference type="EC" id="3.4.19.12"/>
    </reaction>
</comment>
<evidence type="ECO:0000313" key="12">
    <source>
        <dbReference type="WBParaSite" id="SMTH1_69540.1"/>
    </source>
</evidence>
<comment type="similarity">
    <text evidence="3 9">Belongs to the MINDY deubiquitinase family. FAM188 subfamily.</text>
</comment>
<evidence type="ECO:0000313" key="11">
    <source>
        <dbReference type="Proteomes" id="UP000050791"/>
    </source>
</evidence>
<dbReference type="InterPro" id="IPR039785">
    <property type="entry name" value="MINY3/4"/>
</dbReference>
<evidence type="ECO:0000256" key="5">
    <source>
        <dbReference type="ARBA" id="ARBA00022786"/>
    </source>
</evidence>
<proteinExistence type="inferred from homology"/>
<dbReference type="GO" id="GO:0004843">
    <property type="term" value="F:cysteine-type deubiquitinase activity"/>
    <property type="evidence" value="ECO:0007669"/>
    <property type="project" value="UniProtKB-UniRule"/>
</dbReference>
<evidence type="ECO:0000256" key="8">
    <source>
        <dbReference type="ARBA" id="ARBA00022837"/>
    </source>
</evidence>
<evidence type="ECO:0000256" key="1">
    <source>
        <dbReference type="ARBA" id="ARBA00000707"/>
    </source>
</evidence>
<comment type="function">
    <text evidence="2 9">Hydrolase that can remove 'Lys-48'-linked conjugated ubiquitin from proteins.</text>
</comment>
<dbReference type="PANTHER" id="PTHR12473:SF17">
    <property type="entry name" value="UBIQUITIN CARBOXYL-TERMINAL HYDROLASE MINDY-3"/>
    <property type="match status" value="1"/>
</dbReference>
<evidence type="ECO:0000256" key="7">
    <source>
        <dbReference type="ARBA" id="ARBA00022807"/>
    </source>
</evidence>
<dbReference type="SUPFAM" id="SSF47473">
    <property type="entry name" value="EF-hand"/>
    <property type="match status" value="1"/>
</dbReference>
<reference evidence="12" key="1">
    <citation type="submission" date="2023-11" db="UniProtKB">
        <authorList>
            <consortium name="WormBaseParasite"/>
        </authorList>
    </citation>
    <scope>IDENTIFICATION</scope>
</reference>
<dbReference type="GO" id="GO:1990380">
    <property type="term" value="F:K48-linked deubiquitinase activity"/>
    <property type="evidence" value="ECO:0007669"/>
    <property type="project" value="UniProtKB-UniRule"/>
</dbReference>
<sequence length="468" mass="52722">MTESCIARIREFNRVIWGGSNVKTDLFKRWCQGFSFSPVEFSALVQSTGGPCAIIATTQATIMYEVLFIRKQNLADITDVDNMEILLSALLRIILLVSSDRQSHFCWVYWCEDEEPASSESSIQNEKCATSDLSAANKSLDSNINQLGECGFQKFINGLRCFEAETVEELRAVAFSLLPQIKSKYGVLCFLYSVLFTHGLQSLINEMNGEMEALIDPIHGHASQCLINLLITGESTPYLFDGERDLGGFTLKGISRQPKTGFLTFVEAMRYCEVGWFLKNPYYPVWILGSETHLTVLASPDMSLVSKNVKSEINSISGLRQAEVEFNYLSPDQDTGGFISSSDFEKLLTKLRLSTGSQQVNDLVTTLDPEGLGIILKKDFLQFFFPEEMAKHTTEVISFQLIHYNGLEHSNTDGRVRYSIGEARLIDPTEELIETQPIDQSPIQQCLATKWPTIRIKWKRKQKSVTEL</sequence>
<dbReference type="GO" id="GO:0071108">
    <property type="term" value="P:protein K48-linked deubiquitination"/>
    <property type="evidence" value="ECO:0007669"/>
    <property type="project" value="InterPro"/>
</dbReference>
<evidence type="ECO:0000256" key="2">
    <source>
        <dbReference type="ARBA" id="ARBA00002107"/>
    </source>
</evidence>
<name>A0AA85BQW6_9TREM</name>
<evidence type="ECO:0000256" key="9">
    <source>
        <dbReference type="RuleBase" id="RU367088"/>
    </source>
</evidence>
<keyword evidence="6 9" id="KW-0378">Hydrolase</keyword>
<dbReference type="AlphaFoldDB" id="A0AA85BQW6"/>
<feature type="domain" description="Deubiquitinating enzyme MINDY-3/4 conserved" evidence="10">
    <location>
        <begin position="13"/>
        <end position="379"/>
    </location>
</feature>
<evidence type="ECO:0000256" key="6">
    <source>
        <dbReference type="ARBA" id="ARBA00022801"/>
    </source>
</evidence>
<dbReference type="InterPro" id="IPR025257">
    <property type="entry name" value="MINDY-3/4_CD"/>
</dbReference>
<protein>
    <recommendedName>
        <fullName evidence="9">Ubiquitin carboxyl-terminal hydrolase MINDY</fullName>
        <ecNumber evidence="9">3.4.19.12</ecNumber>
    </recommendedName>
</protein>
<dbReference type="PANTHER" id="PTHR12473">
    <property type="entry name" value="UBIQUITIN CARBOXYL-TERMINAL HYDROLASE MINDY-4-RELATED"/>
    <property type="match status" value="1"/>
</dbReference>
<evidence type="ECO:0000256" key="4">
    <source>
        <dbReference type="ARBA" id="ARBA00022670"/>
    </source>
</evidence>
<dbReference type="Gene3D" id="1.10.238.10">
    <property type="entry name" value="EF-hand"/>
    <property type="match status" value="1"/>
</dbReference>
<dbReference type="Pfam" id="PF13898">
    <property type="entry name" value="MINDY-3_4_CD"/>
    <property type="match status" value="1"/>
</dbReference>
<dbReference type="SMART" id="SM01174">
    <property type="entry name" value="DUF4205"/>
    <property type="match status" value="1"/>
</dbReference>
<dbReference type="PROSITE" id="PS00018">
    <property type="entry name" value="EF_HAND_1"/>
    <property type="match status" value="1"/>
</dbReference>
<keyword evidence="7 9" id="KW-0788">Thiol protease</keyword>
<accession>A0AA85BQW6</accession>